<comment type="caution">
    <text evidence="1">The sequence shown here is derived from an EMBL/GenBank/DDBJ whole genome shotgun (WGS) entry which is preliminary data.</text>
</comment>
<dbReference type="AlphaFoldDB" id="A0AAW1C5R8"/>
<dbReference type="GO" id="GO:0005886">
    <property type="term" value="C:plasma membrane"/>
    <property type="evidence" value="ECO:0007669"/>
    <property type="project" value="TreeGrafter"/>
</dbReference>
<proteinExistence type="predicted"/>
<protein>
    <submittedName>
        <fullName evidence="1">ADAM10: Disintegrin and metalloproteinase domain-containing protein 10</fullName>
    </submittedName>
</protein>
<dbReference type="PANTHER" id="PTHR45702:SF1">
    <property type="entry name" value="DISINTEGRIN AND METALLOPROTEINASE DOMAIN-CONTAINING PROTEIN 10 ISOFORM X1"/>
    <property type="match status" value="1"/>
</dbReference>
<keyword evidence="1" id="KW-0645">Protease</keyword>
<keyword evidence="1" id="KW-0378">Hydrolase</keyword>
<gene>
    <name evidence="1" type="ORF">NXF25_000198</name>
</gene>
<organism evidence="1 2">
    <name type="scientific">Crotalus adamanteus</name>
    <name type="common">Eastern diamondback rattlesnake</name>
    <dbReference type="NCBI Taxonomy" id="8729"/>
    <lineage>
        <taxon>Eukaryota</taxon>
        <taxon>Metazoa</taxon>
        <taxon>Chordata</taxon>
        <taxon>Craniata</taxon>
        <taxon>Vertebrata</taxon>
        <taxon>Euteleostomi</taxon>
        <taxon>Lepidosauria</taxon>
        <taxon>Squamata</taxon>
        <taxon>Bifurcata</taxon>
        <taxon>Unidentata</taxon>
        <taxon>Episquamata</taxon>
        <taxon>Toxicofera</taxon>
        <taxon>Serpentes</taxon>
        <taxon>Colubroidea</taxon>
        <taxon>Viperidae</taxon>
        <taxon>Crotalinae</taxon>
        <taxon>Crotalus</taxon>
    </lineage>
</organism>
<dbReference type="GO" id="GO:0004222">
    <property type="term" value="F:metalloendopeptidase activity"/>
    <property type="evidence" value="ECO:0007669"/>
    <property type="project" value="TreeGrafter"/>
</dbReference>
<dbReference type="GO" id="GO:0006509">
    <property type="term" value="P:membrane protein ectodomain proteolysis"/>
    <property type="evidence" value="ECO:0007669"/>
    <property type="project" value="TreeGrafter"/>
</dbReference>
<dbReference type="EMBL" id="JAOTOJ010000001">
    <property type="protein sequence ID" value="KAK9409023.1"/>
    <property type="molecule type" value="Genomic_DNA"/>
</dbReference>
<dbReference type="InterPro" id="IPR051489">
    <property type="entry name" value="ADAM_Metalloproteinase"/>
</dbReference>
<evidence type="ECO:0000313" key="1">
    <source>
        <dbReference type="EMBL" id="KAK9409023.1"/>
    </source>
</evidence>
<accession>A0AAW1C5R8</accession>
<keyword evidence="2" id="KW-1185">Reference proteome</keyword>
<dbReference type="GO" id="GO:0007219">
    <property type="term" value="P:Notch signaling pathway"/>
    <property type="evidence" value="ECO:0007669"/>
    <property type="project" value="TreeGrafter"/>
</dbReference>
<dbReference type="Proteomes" id="UP001474421">
    <property type="component" value="Unassembled WGS sequence"/>
</dbReference>
<reference evidence="1 2" key="1">
    <citation type="journal article" date="2024" name="Proc. Natl. Acad. Sci. U.S.A.">
        <title>The genetic regulatory architecture and epigenomic basis for age-related changes in rattlesnake venom.</title>
        <authorList>
            <person name="Hogan M.P."/>
            <person name="Holding M.L."/>
            <person name="Nystrom G.S."/>
            <person name="Colston T.J."/>
            <person name="Bartlett D.A."/>
            <person name="Mason A.J."/>
            <person name="Ellsworth S.A."/>
            <person name="Rautsaw R.M."/>
            <person name="Lawrence K.C."/>
            <person name="Strickland J.L."/>
            <person name="He B."/>
            <person name="Fraser P."/>
            <person name="Margres M.J."/>
            <person name="Gilbert D.M."/>
            <person name="Gibbs H.L."/>
            <person name="Parkinson C.L."/>
            <person name="Rokyta D.R."/>
        </authorList>
    </citation>
    <scope>NUCLEOTIDE SEQUENCE [LARGE SCALE GENOMIC DNA]</scope>
    <source>
        <strain evidence="1">DRR0105</strain>
    </source>
</reference>
<evidence type="ECO:0000313" key="2">
    <source>
        <dbReference type="Proteomes" id="UP001474421"/>
    </source>
</evidence>
<name>A0AAW1C5R8_CROAD</name>
<keyword evidence="1" id="KW-0482">Metalloprotease</keyword>
<dbReference type="PANTHER" id="PTHR45702">
    <property type="entry name" value="ADAM10/ADAM17 METALLOPEPTIDASE FAMILY MEMBER"/>
    <property type="match status" value="1"/>
</dbReference>
<sequence>MSVFVEDVEIVMKDTSKPVDVSFVYSGTLQGDAASFCHGSIIHGVFEGFVQTQNGTYYIESAAVVKGVPETHSLIHHQRDLGENIEHCKRQAPVPSPGPISFSRSNGVDISFQTEERNRSWNTCANYAPQGSRPPKVAIKL</sequence>